<keyword evidence="6" id="KW-0456">Lyase</keyword>
<feature type="domain" description="HpcH/HpaI aldolase/citrate lyase" evidence="5">
    <location>
        <begin position="7"/>
        <end position="213"/>
    </location>
</feature>
<dbReference type="GO" id="GO:0016829">
    <property type="term" value="F:lyase activity"/>
    <property type="evidence" value="ECO:0007669"/>
    <property type="project" value="UniProtKB-KW"/>
</dbReference>
<keyword evidence="4" id="KW-0460">Magnesium</keyword>
<protein>
    <submittedName>
        <fullName evidence="6">CoA ester lyase</fullName>
    </submittedName>
</protein>
<dbReference type="PANTHER" id="PTHR32308">
    <property type="entry name" value="LYASE BETA SUBUNIT, PUTATIVE (AFU_ORTHOLOGUE AFUA_4G13030)-RELATED"/>
    <property type="match status" value="1"/>
</dbReference>
<name>A0ABN5B3G2_9SPHN</name>
<dbReference type="InterPro" id="IPR040442">
    <property type="entry name" value="Pyrv_kinase-like_dom_sf"/>
</dbReference>
<evidence type="ECO:0000313" key="7">
    <source>
        <dbReference type="Proteomes" id="UP000258016"/>
    </source>
</evidence>
<reference evidence="6 7" key="1">
    <citation type="submission" date="2017-03" db="EMBL/GenBank/DDBJ databases">
        <title>Complete genome sequence of Blastomonas fulva degrading microcsystin LR.</title>
        <authorList>
            <person name="Lee H.-g."/>
            <person name="Jin L."/>
            <person name="oh H.-M."/>
        </authorList>
    </citation>
    <scope>NUCLEOTIDE SEQUENCE [LARGE SCALE GENOMIC DNA]</scope>
    <source>
        <strain evidence="6 7">T2</strain>
    </source>
</reference>
<dbReference type="Gene3D" id="3.20.20.60">
    <property type="entry name" value="Phosphoenolpyruvate-binding domains"/>
    <property type="match status" value="1"/>
</dbReference>
<keyword evidence="3" id="KW-0479">Metal-binding</keyword>
<evidence type="ECO:0000256" key="1">
    <source>
        <dbReference type="ARBA" id="ARBA00001946"/>
    </source>
</evidence>
<dbReference type="InterPro" id="IPR011206">
    <property type="entry name" value="Citrate_lyase_beta/mcl1/mcl2"/>
</dbReference>
<evidence type="ECO:0000256" key="4">
    <source>
        <dbReference type="ARBA" id="ARBA00022842"/>
    </source>
</evidence>
<dbReference type="PANTHER" id="PTHR32308:SF0">
    <property type="entry name" value="HPCH_HPAI ALDOLASE_CITRATE LYASE DOMAIN-CONTAINING PROTEIN"/>
    <property type="match status" value="1"/>
</dbReference>
<evidence type="ECO:0000256" key="3">
    <source>
        <dbReference type="ARBA" id="ARBA00022723"/>
    </source>
</evidence>
<dbReference type="EMBL" id="CP020083">
    <property type="protein sequence ID" value="ASR51013.1"/>
    <property type="molecule type" value="Genomic_DNA"/>
</dbReference>
<evidence type="ECO:0000256" key="2">
    <source>
        <dbReference type="ARBA" id="ARBA00005568"/>
    </source>
</evidence>
<evidence type="ECO:0000259" key="5">
    <source>
        <dbReference type="Pfam" id="PF03328"/>
    </source>
</evidence>
<comment type="similarity">
    <text evidence="2">Belongs to the HpcH/HpaI aldolase family.</text>
</comment>
<organism evidence="6 7">
    <name type="scientific">Blastomonas fulva</name>
    <dbReference type="NCBI Taxonomy" id="1550728"/>
    <lineage>
        <taxon>Bacteria</taxon>
        <taxon>Pseudomonadati</taxon>
        <taxon>Pseudomonadota</taxon>
        <taxon>Alphaproteobacteria</taxon>
        <taxon>Sphingomonadales</taxon>
        <taxon>Sphingomonadaceae</taxon>
        <taxon>Blastomonas</taxon>
    </lineage>
</organism>
<gene>
    <name evidence="6" type="ORF">B5J99_05635</name>
</gene>
<dbReference type="SUPFAM" id="SSF51621">
    <property type="entry name" value="Phosphoenolpyruvate/pyruvate domain"/>
    <property type="match status" value="1"/>
</dbReference>
<dbReference type="InterPro" id="IPR005000">
    <property type="entry name" value="Aldolase/citrate-lyase_domain"/>
</dbReference>
<evidence type="ECO:0000313" key="6">
    <source>
        <dbReference type="EMBL" id="ASR51013.1"/>
    </source>
</evidence>
<accession>A0ABN5B3G2</accession>
<dbReference type="PIRSF" id="PIRSF015582">
    <property type="entry name" value="Cit_lyase_B"/>
    <property type="match status" value="1"/>
</dbReference>
<proteinExistence type="inferred from homology"/>
<dbReference type="InterPro" id="IPR015813">
    <property type="entry name" value="Pyrv/PenolPyrv_kinase-like_dom"/>
</dbReference>
<comment type="cofactor">
    <cofactor evidence="1">
        <name>Mg(2+)</name>
        <dbReference type="ChEBI" id="CHEBI:18420"/>
    </cofactor>
</comment>
<dbReference type="Pfam" id="PF03328">
    <property type="entry name" value="HpcH_HpaI"/>
    <property type="match status" value="1"/>
</dbReference>
<keyword evidence="7" id="KW-1185">Reference proteome</keyword>
<sequence length="281" mass="29401">MMFAANSILFVPGSRPERIAKALGSAADCVCIDLEDAVAPADKDSARDSVLAALPQLDRHRVAVRINGTMTRAGLKDIIALAESGHAPALLLVPMVEHESEIVQLARVLDNPATQLVPLVETVAGLRRAHRIAAQPGVAAMMFGGGDFSAQLGVDLAYDPLLVARGQFIMACADAGVPAIDVPFIRLDDAAGLADECRKVRSLGFAAKAAIHPAQVDAINTAFGADAAALAEAREAIAAYEAAGGMAIRHNGKMLEAPIVARMRAMVAREAQKNEKETIDA</sequence>
<dbReference type="Proteomes" id="UP000258016">
    <property type="component" value="Chromosome"/>
</dbReference>